<reference evidence="3 4" key="1">
    <citation type="submission" date="2021-03" db="EMBL/GenBank/DDBJ databases">
        <title>novel species isolated from a fishpond in China.</title>
        <authorList>
            <person name="Lu H."/>
            <person name="Cai Z."/>
        </authorList>
    </citation>
    <scope>NUCLEOTIDE SEQUENCE [LARGE SCALE GENOMIC DNA]</scope>
    <source>
        <strain evidence="3 4">JCM 31546</strain>
    </source>
</reference>
<dbReference type="InterPro" id="IPR032465">
    <property type="entry name" value="ACMSD"/>
</dbReference>
<dbReference type="PANTHER" id="PTHR21240">
    <property type="entry name" value="2-AMINO-3-CARBOXYLMUCONATE-6-SEMIALDEHYDE DECARBOXYLASE"/>
    <property type="match status" value="1"/>
</dbReference>
<evidence type="ECO:0000259" key="2">
    <source>
        <dbReference type="Pfam" id="PF04909"/>
    </source>
</evidence>
<dbReference type="EMBL" id="JAFKCW010000001">
    <property type="protein sequence ID" value="MBN7799638.1"/>
    <property type="molecule type" value="Genomic_DNA"/>
</dbReference>
<dbReference type="SUPFAM" id="SSF51556">
    <property type="entry name" value="Metallo-dependent hydrolases"/>
    <property type="match status" value="1"/>
</dbReference>
<proteinExistence type="predicted"/>
<dbReference type="RefSeq" id="WP_206567625.1">
    <property type="nucleotide sequence ID" value="NZ_JAFKCW010000001.1"/>
</dbReference>
<sequence length="361" mass="41897">MISSILPFFIVALAFLVREENEAFYSLEDFFKVKKIDTHTHHNSENTALTEAAIEANFHLLTVSVDVPDYPSLDEQIRLALLQKSQNPNAIDFLATISLENWTDPGWAEQEIARIEKAFEQGALGIKIWKNIGMTYRYENGDFIMADHPRLEPIFRFIQAKDKTLMAHLGEPRNCWLPLEEMTVNNDRSYFARHPEYHMYLHPEFPGYEEQLAARDRLLAKFPDLRFVGAHLGSLEWSVDELAQRLDRYPNLSVDMAARIGHLQFQSQKDHEKVRDFMIRFQDRLIYGTDLEISGEVDPEKVKINALAVWQKDWKYLVSEEWMDSGDVNGSFQGLKLPQSVVDKIYFHNALKWFKIASTPG</sequence>
<protein>
    <submittedName>
        <fullName evidence="3">Amidohydrolase family protein</fullName>
    </submittedName>
</protein>
<organism evidence="3 4">
    <name type="scientific">Algoriphagus aestuariicola</name>
    <dbReference type="NCBI Taxonomy" id="1852016"/>
    <lineage>
        <taxon>Bacteria</taxon>
        <taxon>Pseudomonadati</taxon>
        <taxon>Bacteroidota</taxon>
        <taxon>Cytophagia</taxon>
        <taxon>Cytophagales</taxon>
        <taxon>Cyclobacteriaceae</taxon>
        <taxon>Algoriphagus</taxon>
    </lineage>
</organism>
<dbReference type="Proteomes" id="UP000664698">
    <property type="component" value="Unassembled WGS sequence"/>
</dbReference>
<name>A0ABS3BK12_9BACT</name>
<accession>A0ABS3BK12</accession>
<dbReference type="PANTHER" id="PTHR21240:SF28">
    <property type="entry name" value="ISO-OROTATE DECARBOXYLASE (EUROFUNG)"/>
    <property type="match status" value="1"/>
</dbReference>
<comment type="caution">
    <text evidence="3">The sequence shown here is derived from an EMBL/GenBank/DDBJ whole genome shotgun (WGS) entry which is preliminary data.</text>
</comment>
<keyword evidence="4" id="KW-1185">Reference proteome</keyword>
<evidence type="ECO:0000313" key="3">
    <source>
        <dbReference type="EMBL" id="MBN7799638.1"/>
    </source>
</evidence>
<gene>
    <name evidence="3" type="ORF">J0A67_02145</name>
</gene>
<dbReference type="InterPro" id="IPR032466">
    <property type="entry name" value="Metal_Hydrolase"/>
</dbReference>
<evidence type="ECO:0000256" key="1">
    <source>
        <dbReference type="ARBA" id="ARBA00023239"/>
    </source>
</evidence>
<keyword evidence="1" id="KW-0456">Lyase</keyword>
<dbReference type="Gene3D" id="3.20.20.140">
    <property type="entry name" value="Metal-dependent hydrolases"/>
    <property type="match status" value="1"/>
</dbReference>
<dbReference type="Pfam" id="PF04909">
    <property type="entry name" value="Amidohydro_2"/>
    <property type="match status" value="1"/>
</dbReference>
<dbReference type="InterPro" id="IPR006680">
    <property type="entry name" value="Amidohydro-rel"/>
</dbReference>
<feature type="domain" description="Amidohydrolase-related" evidence="2">
    <location>
        <begin position="103"/>
        <end position="355"/>
    </location>
</feature>
<evidence type="ECO:0000313" key="4">
    <source>
        <dbReference type="Proteomes" id="UP000664698"/>
    </source>
</evidence>